<evidence type="ECO:0000313" key="2">
    <source>
        <dbReference type="Proteomes" id="UP000654401"/>
    </source>
</evidence>
<name>A0A8J6NXB6_9GAMM</name>
<dbReference type="SUPFAM" id="SSF117396">
    <property type="entry name" value="TM1631-like"/>
    <property type="match status" value="1"/>
</dbReference>
<dbReference type="EMBL" id="JACNFK010000022">
    <property type="protein sequence ID" value="MBC8519384.1"/>
    <property type="molecule type" value="Genomic_DNA"/>
</dbReference>
<dbReference type="InterPro" id="IPR036520">
    <property type="entry name" value="UPF0759_sf"/>
</dbReference>
<reference evidence="1 2" key="1">
    <citation type="submission" date="2020-08" db="EMBL/GenBank/DDBJ databases">
        <title>Bridging the membrane lipid divide: bacteria of the FCB group superphylum have the potential to synthesize archaeal ether lipids.</title>
        <authorList>
            <person name="Villanueva L."/>
            <person name="Von Meijenfeldt F.A.B."/>
            <person name="Westbye A.B."/>
            <person name="Yadav S."/>
            <person name="Hopmans E.C."/>
            <person name="Dutilh B.E."/>
            <person name="Sinninghe Damste J.S."/>
        </authorList>
    </citation>
    <scope>NUCLEOTIDE SEQUENCE [LARGE SCALE GENOMIC DNA]</scope>
    <source>
        <strain evidence="1">NIOZ-UU100</strain>
    </source>
</reference>
<sequence length="203" mass="22736">MKNIVVPQLRVGVFGWNSGFQESNLYPDDLPDEWRLTYISNMVDVVVVPFDELMDADQDTVEGWEDDTHENIGFYISLHHSQLLSDPGFLENQVLKKIALLHDRLVGILLYEDCEIPHDLFSNIPLFQMADIATNDSLMESVISLRGGDGVALLHASQELIPMEMRTLVELLKKENLDTLIFIPGPGLSGNIENAETISSLLG</sequence>
<protein>
    <submittedName>
        <fullName evidence="1">Uncharacterized protein</fullName>
    </submittedName>
</protein>
<accession>A0A8J6NXB6</accession>
<comment type="caution">
    <text evidence="1">The sequence shown here is derived from an EMBL/GenBank/DDBJ whole genome shotgun (WGS) entry which is preliminary data.</text>
</comment>
<evidence type="ECO:0000313" key="1">
    <source>
        <dbReference type="EMBL" id="MBC8519384.1"/>
    </source>
</evidence>
<dbReference type="Proteomes" id="UP000654401">
    <property type="component" value="Unassembled WGS sequence"/>
</dbReference>
<dbReference type="AlphaFoldDB" id="A0A8J6NXB6"/>
<organism evidence="1 2">
    <name type="scientific">Candidatus Thiopontia autotrophica</name>
    <dbReference type="NCBI Taxonomy" id="2841688"/>
    <lineage>
        <taxon>Bacteria</taxon>
        <taxon>Pseudomonadati</taxon>
        <taxon>Pseudomonadota</taxon>
        <taxon>Gammaproteobacteria</taxon>
        <taxon>Candidatus Thiopontia</taxon>
    </lineage>
</organism>
<proteinExistence type="predicted"/>
<gene>
    <name evidence="1" type="ORF">H8D24_03120</name>
</gene>
<dbReference type="Gene3D" id="3.20.20.410">
    <property type="entry name" value="Protein of unknown function UPF0759"/>
    <property type="match status" value="1"/>
</dbReference>